<dbReference type="Proteomes" id="UP000007347">
    <property type="component" value="Chromosome"/>
</dbReference>
<evidence type="ECO:0000313" key="3">
    <source>
        <dbReference type="Proteomes" id="UP000007347"/>
    </source>
</evidence>
<feature type="transmembrane region" description="Helical" evidence="1">
    <location>
        <begin position="29"/>
        <end position="48"/>
    </location>
</feature>
<protein>
    <submittedName>
        <fullName evidence="2">Uncharacteroized protein</fullName>
    </submittedName>
</protein>
<organism evidence="2 3">
    <name type="scientific">Desulfobacula toluolica (strain DSM 7467 / Tol2)</name>
    <dbReference type="NCBI Taxonomy" id="651182"/>
    <lineage>
        <taxon>Bacteria</taxon>
        <taxon>Pseudomonadati</taxon>
        <taxon>Thermodesulfobacteriota</taxon>
        <taxon>Desulfobacteria</taxon>
        <taxon>Desulfobacterales</taxon>
        <taxon>Desulfobacteraceae</taxon>
        <taxon>Desulfobacula</taxon>
    </lineage>
</organism>
<accession>K0N4C7</accession>
<keyword evidence="1" id="KW-1133">Transmembrane helix</keyword>
<reference evidence="2 3" key="1">
    <citation type="journal article" date="2013" name="Environ. Microbiol.">
        <title>Complete genome, catabolic sub-proteomes and key-metabolites of Desulfobacula toluolica Tol2, a marine, aromatic compound-degrading, sulfate-reducing bacterium.</title>
        <authorList>
            <person name="Wohlbrand L."/>
            <person name="Jacob J.H."/>
            <person name="Kube M."/>
            <person name="Mussmann M."/>
            <person name="Jarling R."/>
            <person name="Beck A."/>
            <person name="Amann R."/>
            <person name="Wilkes H."/>
            <person name="Reinhardt R."/>
            <person name="Rabus R."/>
        </authorList>
    </citation>
    <scope>NUCLEOTIDE SEQUENCE [LARGE SCALE GENOMIC DNA]</scope>
    <source>
        <strain evidence="3">DSM 7467 / Tol2</strain>
    </source>
</reference>
<feature type="transmembrane region" description="Helical" evidence="1">
    <location>
        <begin position="5"/>
        <end position="23"/>
    </location>
</feature>
<name>K0N4C7_DESTT</name>
<sequence>MCRAVGLSSMVLVSGIAVIHGFVGYSRSVFLIDGVLALLFTGGLRLLIRFMFTELALHRDGGTTFHFFKRRRDHKRILIYGAGSASEKLFRKIAENPWNWTPTKSPGISMTRSSWSPGPGAASAVSCAARLSNFSPGSWCFWTCPSRIYTASRWS</sequence>
<dbReference type="AlphaFoldDB" id="K0N4C7"/>
<keyword evidence="1" id="KW-0472">Membrane</keyword>
<dbReference type="KEGG" id="dto:TOL2_C07960"/>
<dbReference type="EMBL" id="FO203503">
    <property type="protein sequence ID" value="CCK78964.1"/>
    <property type="molecule type" value="Genomic_DNA"/>
</dbReference>
<dbReference type="HOGENOM" id="CLU_1692693_0_0_7"/>
<proteinExistence type="predicted"/>
<evidence type="ECO:0000256" key="1">
    <source>
        <dbReference type="SAM" id="Phobius"/>
    </source>
</evidence>
<keyword evidence="1" id="KW-0812">Transmembrane</keyword>
<dbReference type="STRING" id="651182.TOL2_C07960"/>
<gene>
    <name evidence="2" type="ordered locus">TOL2_C07960</name>
</gene>
<keyword evidence="3" id="KW-1185">Reference proteome</keyword>
<evidence type="ECO:0000313" key="2">
    <source>
        <dbReference type="EMBL" id="CCK78964.1"/>
    </source>
</evidence>